<feature type="region of interest" description="Disordered" evidence="1">
    <location>
        <begin position="1"/>
        <end position="59"/>
    </location>
</feature>
<organism evidence="2 3">
    <name type="scientific">Portunus trituberculatus</name>
    <name type="common">Swimming crab</name>
    <name type="synonym">Neptunus trituberculatus</name>
    <dbReference type="NCBI Taxonomy" id="210409"/>
    <lineage>
        <taxon>Eukaryota</taxon>
        <taxon>Metazoa</taxon>
        <taxon>Ecdysozoa</taxon>
        <taxon>Arthropoda</taxon>
        <taxon>Crustacea</taxon>
        <taxon>Multicrustacea</taxon>
        <taxon>Malacostraca</taxon>
        <taxon>Eumalacostraca</taxon>
        <taxon>Eucarida</taxon>
        <taxon>Decapoda</taxon>
        <taxon>Pleocyemata</taxon>
        <taxon>Brachyura</taxon>
        <taxon>Eubrachyura</taxon>
        <taxon>Portunoidea</taxon>
        <taxon>Portunidae</taxon>
        <taxon>Portuninae</taxon>
        <taxon>Portunus</taxon>
    </lineage>
</organism>
<gene>
    <name evidence="2" type="ORF">E2C01_031397</name>
</gene>
<name>A0A5B7EUE8_PORTR</name>
<dbReference type="EMBL" id="VSRR010003920">
    <property type="protein sequence ID" value="MPC37902.1"/>
    <property type="molecule type" value="Genomic_DNA"/>
</dbReference>
<dbReference type="Proteomes" id="UP000324222">
    <property type="component" value="Unassembled WGS sequence"/>
</dbReference>
<evidence type="ECO:0000313" key="2">
    <source>
        <dbReference type="EMBL" id="MPC37902.1"/>
    </source>
</evidence>
<proteinExistence type="predicted"/>
<evidence type="ECO:0000256" key="1">
    <source>
        <dbReference type="SAM" id="MobiDB-lite"/>
    </source>
</evidence>
<reference evidence="2 3" key="1">
    <citation type="submission" date="2019-05" db="EMBL/GenBank/DDBJ databases">
        <title>Another draft genome of Portunus trituberculatus and its Hox gene families provides insights of decapod evolution.</title>
        <authorList>
            <person name="Jeong J.-H."/>
            <person name="Song I."/>
            <person name="Kim S."/>
            <person name="Choi T."/>
            <person name="Kim D."/>
            <person name="Ryu S."/>
            <person name="Kim W."/>
        </authorList>
    </citation>
    <scope>NUCLEOTIDE SEQUENCE [LARGE SCALE GENOMIC DNA]</scope>
    <source>
        <tissue evidence="2">Muscle</tissue>
    </source>
</reference>
<evidence type="ECO:0000313" key="3">
    <source>
        <dbReference type="Proteomes" id="UP000324222"/>
    </source>
</evidence>
<feature type="compositionally biased region" description="Basic and acidic residues" evidence="1">
    <location>
        <begin position="11"/>
        <end position="26"/>
    </location>
</feature>
<feature type="compositionally biased region" description="Polar residues" evidence="1">
    <location>
        <begin position="46"/>
        <end position="59"/>
    </location>
</feature>
<comment type="caution">
    <text evidence="2">The sequence shown here is derived from an EMBL/GenBank/DDBJ whole genome shotgun (WGS) entry which is preliminary data.</text>
</comment>
<dbReference type="AlphaFoldDB" id="A0A5B7EUE8"/>
<accession>A0A5B7EUE8</accession>
<protein>
    <submittedName>
        <fullName evidence="2">Uncharacterized protein</fullName>
    </submittedName>
</protein>
<sequence>MMEDPPAYSIIREERGGRKELSENGTKKKKKQAGGTRKAPFIMASSPASQRQGVLTIVT</sequence>
<keyword evidence="3" id="KW-1185">Reference proteome</keyword>